<dbReference type="GO" id="GO:0005634">
    <property type="term" value="C:nucleus"/>
    <property type="evidence" value="ECO:0007669"/>
    <property type="project" value="TreeGrafter"/>
</dbReference>
<keyword evidence="5" id="KW-0862">Zinc</keyword>
<evidence type="ECO:0000259" key="8">
    <source>
        <dbReference type="SMART" id="SM00709"/>
    </source>
</evidence>
<sequence length="459" mass="50754">MGESVKKPLFRDINADDPDPETTEIESLCLNCGENGITRLLLTKIPFYKEVVIMSFSCEHCGASNNEIQPGGQIQEKGVRVTLKVSAASDLNRQVVKSDSTSVYVPEVLLEIPAFSQKGEVTTVEGVLDRSIQGLEQDQDARRKEHPEAAAQIDEFLVKLRKLKELESPFSMIFEDISGNTFVQNPNAPEIDPGVQTAHFFRTKEQNQSLGLYTESEVDDINKITSNQDGLLQPLKEGEFPLETLEGEVLQFPTNCPGCRAPCTTNMKVTNIPYFKEVVIMATNCDTCGERTNEVKSGGGIQPQGMKIEVKVNSKEDFSRDVLKSDTCSLTVLELNVEVGPSALGGRFTTVEGILAAMKDQLLGSDVMFSDSADPENVKKLQEFHKKFDSILQGHEPVTLVLDDPAGNSYVQSFTAPEPDPALIITHYERSFDQNEELGLNDMVVENYERESAEESKCI</sequence>
<dbReference type="Gene3D" id="2.20.25.420">
    <property type="entry name" value="ZPR1, zinc finger domain"/>
    <property type="match status" value="2"/>
</dbReference>
<reference evidence="9" key="1">
    <citation type="submission" date="2022-12" db="EMBL/GenBank/DDBJ databases">
        <title>Chromosome-level genome assembly of the bean flower thrips Megalurothrips usitatus.</title>
        <authorList>
            <person name="Ma L."/>
            <person name="Liu Q."/>
            <person name="Li H."/>
            <person name="Cai W."/>
        </authorList>
    </citation>
    <scope>NUCLEOTIDE SEQUENCE</scope>
    <source>
        <strain evidence="9">Cailab_2022a</strain>
    </source>
</reference>
<dbReference type="FunFam" id="2.20.25.420:FF:000003">
    <property type="entry name" value="zinc finger protein ZPR1"/>
    <property type="match status" value="1"/>
</dbReference>
<evidence type="ECO:0000256" key="4">
    <source>
        <dbReference type="ARBA" id="ARBA00022771"/>
    </source>
</evidence>
<dbReference type="FunFam" id="2.20.25.420:FF:000001">
    <property type="entry name" value="Zinc finger protein ZPR1"/>
    <property type="match status" value="1"/>
</dbReference>
<evidence type="ECO:0000256" key="2">
    <source>
        <dbReference type="ARBA" id="ARBA00022723"/>
    </source>
</evidence>
<feature type="compositionally biased region" description="Basic and acidic residues" evidence="7">
    <location>
        <begin position="1"/>
        <end position="14"/>
    </location>
</feature>
<dbReference type="InterPro" id="IPR040141">
    <property type="entry name" value="ZPR1"/>
</dbReference>
<comment type="caution">
    <text evidence="9">The sequence shown here is derived from an EMBL/GenBank/DDBJ whole genome shotgun (WGS) entry which is preliminary data.</text>
</comment>
<dbReference type="InterPro" id="IPR042451">
    <property type="entry name" value="ZPR1_A/B_dom"/>
</dbReference>
<dbReference type="NCBIfam" id="TIGR00310">
    <property type="entry name" value="ZPR1_znf"/>
    <property type="match status" value="2"/>
</dbReference>
<evidence type="ECO:0000256" key="5">
    <source>
        <dbReference type="ARBA" id="ARBA00022833"/>
    </source>
</evidence>
<dbReference type="EMBL" id="JAPTSV010000004">
    <property type="protein sequence ID" value="KAJ1528389.1"/>
    <property type="molecule type" value="Genomic_DNA"/>
</dbReference>
<dbReference type="Pfam" id="PF03367">
    <property type="entry name" value="Zn_ribbon_ZPR1"/>
    <property type="match status" value="2"/>
</dbReference>
<keyword evidence="3" id="KW-0677">Repeat</keyword>
<feature type="region of interest" description="Disordered" evidence="7">
    <location>
        <begin position="1"/>
        <end position="20"/>
    </location>
</feature>
<evidence type="ECO:0000256" key="6">
    <source>
        <dbReference type="ARBA" id="ARBA00074960"/>
    </source>
</evidence>
<dbReference type="AlphaFoldDB" id="A0AAV7XUX4"/>
<protein>
    <recommendedName>
        <fullName evidence="6">Zinc finger protein ZPR1</fullName>
    </recommendedName>
</protein>
<dbReference type="Gene3D" id="2.60.120.1040">
    <property type="entry name" value="ZPR1, A/B domain"/>
    <property type="match status" value="2"/>
</dbReference>
<evidence type="ECO:0000313" key="10">
    <source>
        <dbReference type="Proteomes" id="UP001075354"/>
    </source>
</evidence>
<keyword evidence="2" id="KW-0479">Metal-binding</keyword>
<dbReference type="GO" id="GO:0048731">
    <property type="term" value="P:system development"/>
    <property type="evidence" value="ECO:0007669"/>
    <property type="project" value="UniProtKB-ARBA"/>
</dbReference>
<feature type="domain" description="Zinc finger ZPR1-type" evidence="8">
    <location>
        <begin position="254"/>
        <end position="413"/>
    </location>
</feature>
<dbReference type="GO" id="GO:0008270">
    <property type="term" value="F:zinc ion binding"/>
    <property type="evidence" value="ECO:0007669"/>
    <property type="project" value="UniProtKB-KW"/>
</dbReference>
<keyword evidence="10" id="KW-1185">Reference proteome</keyword>
<dbReference type="FunFam" id="2.60.120.1040:FF:000003">
    <property type="entry name" value="Zinc finger protein zpr1"/>
    <property type="match status" value="1"/>
</dbReference>
<dbReference type="InterPro" id="IPR004457">
    <property type="entry name" value="Znf_ZPR1"/>
</dbReference>
<dbReference type="InterPro" id="IPR042452">
    <property type="entry name" value="ZPR1_Znf1/2"/>
</dbReference>
<evidence type="ECO:0000313" key="9">
    <source>
        <dbReference type="EMBL" id="KAJ1528389.1"/>
    </source>
</evidence>
<dbReference type="FunFam" id="2.60.120.1040:FF:000001">
    <property type="entry name" value="Zinc finger protein ZPR1"/>
    <property type="match status" value="1"/>
</dbReference>
<proteinExistence type="inferred from homology"/>
<dbReference type="PANTHER" id="PTHR10876:SF0">
    <property type="entry name" value="ZINC FINGER PROTEIN ZPR1"/>
    <property type="match status" value="1"/>
</dbReference>
<evidence type="ECO:0000256" key="7">
    <source>
        <dbReference type="SAM" id="MobiDB-lite"/>
    </source>
</evidence>
<organism evidence="9 10">
    <name type="scientific">Megalurothrips usitatus</name>
    <name type="common">bean blossom thrips</name>
    <dbReference type="NCBI Taxonomy" id="439358"/>
    <lineage>
        <taxon>Eukaryota</taxon>
        <taxon>Metazoa</taxon>
        <taxon>Ecdysozoa</taxon>
        <taxon>Arthropoda</taxon>
        <taxon>Hexapoda</taxon>
        <taxon>Insecta</taxon>
        <taxon>Pterygota</taxon>
        <taxon>Neoptera</taxon>
        <taxon>Paraneoptera</taxon>
        <taxon>Thysanoptera</taxon>
        <taxon>Terebrantia</taxon>
        <taxon>Thripoidea</taxon>
        <taxon>Thripidae</taxon>
        <taxon>Megalurothrips</taxon>
    </lineage>
</organism>
<gene>
    <name evidence="9" type="ORF">ONE63_006804</name>
</gene>
<evidence type="ECO:0000256" key="1">
    <source>
        <dbReference type="ARBA" id="ARBA00008354"/>
    </source>
</evidence>
<comment type="similarity">
    <text evidence="1">Belongs to the ZPR1 family.</text>
</comment>
<evidence type="ECO:0000256" key="3">
    <source>
        <dbReference type="ARBA" id="ARBA00022737"/>
    </source>
</evidence>
<dbReference type="PANTHER" id="PTHR10876">
    <property type="entry name" value="ZINC FINGER PROTEIN ZPR1"/>
    <property type="match status" value="1"/>
</dbReference>
<dbReference type="SMART" id="SM00709">
    <property type="entry name" value="Zpr1"/>
    <property type="match status" value="2"/>
</dbReference>
<dbReference type="InterPro" id="IPR056180">
    <property type="entry name" value="ZPR1_jr_dom"/>
</dbReference>
<name>A0AAV7XUX4_9NEOP</name>
<dbReference type="Pfam" id="PF22794">
    <property type="entry name" value="jr-ZPR1"/>
    <property type="match status" value="2"/>
</dbReference>
<dbReference type="Proteomes" id="UP001075354">
    <property type="component" value="Chromosome 4"/>
</dbReference>
<accession>A0AAV7XUX4</accession>
<keyword evidence="4" id="KW-0863">Zinc-finger</keyword>
<feature type="domain" description="Zinc finger ZPR1-type" evidence="8">
    <location>
        <begin position="27"/>
        <end position="185"/>
    </location>
</feature>